<accession>A0A0W8IQT7</accession>
<dbReference type="EMBL" id="LQBK01000001">
    <property type="protein sequence ID" value="KUG62281.1"/>
    <property type="molecule type" value="Genomic_DNA"/>
</dbReference>
<organism evidence="2 3">
    <name type="scientific">Kocuria rosea subsp. polaris</name>
    <dbReference type="NCBI Taxonomy" id="136273"/>
    <lineage>
        <taxon>Bacteria</taxon>
        <taxon>Bacillati</taxon>
        <taxon>Actinomycetota</taxon>
        <taxon>Actinomycetes</taxon>
        <taxon>Micrococcales</taxon>
        <taxon>Micrococcaceae</taxon>
        <taxon>Kocuria</taxon>
    </lineage>
</organism>
<keyword evidence="1" id="KW-0812">Transmembrane</keyword>
<dbReference type="RefSeq" id="WP_058872332.1">
    <property type="nucleotide sequence ID" value="NZ_LQBK01000001.1"/>
</dbReference>
<protein>
    <submittedName>
        <fullName evidence="2">Uncharacterized protein</fullName>
    </submittedName>
</protein>
<evidence type="ECO:0000313" key="2">
    <source>
        <dbReference type="EMBL" id="KUG62281.1"/>
    </source>
</evidence>
<dbReference type="AlphaFoldDB" id="A0A0W8IQT7"/>
<keyword evidence="1" id="KW-1133">Transmembrane helix</keyword>
<evidence type="ECO:0000313" key="3">
    <source>
        <dbReference type="Proteomes" id="UP000053512"/>
    </source>
</evidence>
<reference evidence="3" key="1">
    <citation type="submission" date="2015-12" db="EMBL/GenBank/DDBJ databases">
        <authorList>
            <person name="Nair G.R."/>
            <person name="Kaur G."/>
            <person name="Mayilraj S."/>
        </authorList>
    </citation>
    <scope>NUCLEOTIDE SEQUENCE [LARGE SCALE GENOMIC DNA]</scope>
    <source>
        <strain evidence="3">CD08_4</strain>
    </source>
</reference>
<gene>
    <name evidence="2" type="ORF">AVL61_16185</name>
</gene>
<dbReference type="Proteomes" id="UP000053512">
    <property type="component" value="Unassembled WGS sequence"/>
</dbReference>
<keyword evidence="1" id="KW-0472">Membrane</keyword>
<feature type="transmembrane region" description="Helical" evidence="1">
    <location>
        <begin position="12"/>
        <end position="32"/>
    </location>
</feature>
<evidence type="ECO:0000256" key="1">
    <source>
        <dbReference type="SAM" id="Phobius"/>
    </source>
</evidence>
<comment type="caution">
    <text evidence="2">The sequence shown here is derived from an EMBL/GenBank/DDBJ whole genome shotgun (WGS) entry which is preliminary data.</text>
</comment>
<sequence length="75" mass="7722">MRGPAQDTWELLRLPPILTLIGMVTTISAVTWNRLSCCAGGANIGAGMLGLLGLTLLAGGALWGILTVVAGYLNL</sequence>
<proteinExistence type="predicted"/>
<feature type="transmembrane region" description="Helical" evidence="1">
    <location>
        <begin position="44"/>
        <end position="73"/>
    </location>
</feature>
<name>A0A0W8IQT7_KOCRO</name>